<keyword evidence="4" id="KW-0949">S-adenosyl-L-methionine</keyword>
<evidence type="ECO:0000256" key="3">
    <source>
        <dbReference type="ARBA" id="ARBA00022679"/>
    </source>
</evidence>
<dbReference type="InterPro" id="IPR029026">
    <property type="entry name" value="tRNA_m1G_MTases_N"/>
</dbReference>
<feature type="binding site" evidence="4">
    <location>
        <position position="171"/>
    </location>
    <ligand>
        <name>S-adenosyl-L-methionine</name>
        <dbReference type="ChEBI" id="CHEBI:59789"/>
    </ligand>
</feature>
<keyword evidence="4" id="KW-0819">tRNA processing</keyword>
<comment type="function">
    <text evidence="4">Catalyzes the 2'-O methylation of guanosine at position 18 in tRNA.</text>
</comment>
<evidence type="ECO:0000259" key="5">
    <source>
        <dbReference type="Pfam" id="PF00588"/>
    </source>
</evidence>
<dbReference type="EC" id="2.1.1.34" evidence="4"/>
<sequence length="249" mass="28092">MISGLQANGAGSGHSNDLKKQICRHLEKFVTTQRLTRMRQVLDKRTRYVTVVLEDIYQPHNAAAVLRSCECFGVQDVYAVEGRNTFDISSKISRKAHQWLTLHTFKQAEAGDESCFKALKNKGYKIATLTPEAETRLDQLPLNLPLAFVFGTEKEGVSALARNESDFQVQVPMAGFSESFNVSVTVAITLYETMKRLRMPEIESGFPLSLTSAEKEAIWYVWLKNTVKKSQLLEQEFLQNIKRASNPGK</sequence>
<protein>
    <recommendedName>
        <fullName evidence="4">tRNA (guanosine(18)-2'-O)-methyltransferase</fullName>
        <ecNumber evidence="4">2.1.1.34</ecNumber>
    </recommendedName>
    <alternativeName>
        <fullName evidence="4">tRNA [Gm18] methyltransferase</fullName>
    </alternativeName>
</protein>
<dbReference type="SUPFAM" id="SSF75217">
    <property type="entry name" value="alpha/beta knot"/>
    <property type="match status" value="1"/>
</dbReference>
<dbReference type="KEGG" id="cprv:CYPRO_1615"/>
<comment type="catalytic activity">
    <reaction evidence="4">
        <text>guanosine(18) in tRNA + S-adenosyl-L-methionine = 2'-O-methylguanosine(18) in tRNA + S-adenosyl-L-homocysteine + H(+)</text>
        <dbReference type="Rhea" id="RHEA:20077"/>
        <dbReference type="Rhea" id="RHEA-COMP:10190"/>
        <dbReference type="Rhea" id="RHEA-COMP:10192"/>
        <dbReference type="ChEBI" id="CHEBI:15378"/>
        <dbReference type="ChEBI" id="CHEBI:57856"/>
        <dbReference type="ChEBI" id="CHEBI:59789"/>
        <dbReference type="ChEBI" id="CHEBI:74269"/>
        <dbReference type="ChEBI" id="CHEBI:74445"/>
        <dbReference type="EC" id="2.1.1.34"/>
    </reaction>
</comment>
<name>A0A345UK64_9BACT</name>
<evidence type="ECO:0000256" key="2">
    <source>
        <dbReference type="ARBA" id="ARBA00022603"/>
    </source>
</evidence>
<dbReference type="AlphaFoldDB" id="A0A345UK64"/>
<dbReference type="InterPro" id="IPR029028">
    <property type="entry name" value="Alpha/beta_knot_MTases"/>
</dbReference>
<keyword evidence="3 4" id="KW-0808">Transferase</keyword>
<keyword evidence="7" id="KW-1185">Reference proteome</keyword>
<evidence type="ECO:0000313" key="6">
    <source>
        <dbReference type="EMBL" id="AXJ00866.1"/>
    </source>
</evidence>
<dbReference type="GO" id="GO:0141100">
    <property type="term" value="F:tRNA (guanine(18)-2'-O)-methyltransferase activity"/>
    <property type="evidence" value="ECO:0007669"/>
    <property type="project" value="UniProtKB-UniRule"/>
</dbReference>
<organism evidence="6 7">
    <name type="scientific">Cyclonatronum proteinivorum</name>
    <dbReference type="NCBI Taxonomy" id="1457365"/>
    <lineage>
        <taxon>Bacteria</taxon>
        <taxon>Pseudomonadati</taxon>
        <taxon>Balneolota</taxon>
        <taxon>Balneolia</taxon>
        <taxon>Balneolales</taxon>
        <taxon>Cyclonatronaceae</taxon>
        <taxon>Cyclonatronum</taxon>
    </lineage>
</organism>
<comment type="caution">
    <text evidence="4">Lacks conserved residue(s) required for the propagation of feature annotation.</text>
</comment>
<evidence type="ECO:0000313" key="7">
    <source>
        <dbReference type="Proteomes" id="UP000254808"/>
    </source>
</evidence>
<dbReference type="Proteomes" id="UP000254808">
    <property type="component" value="Chromosome"/>
</dbReference>
<dbReference type="PANTHER" id="PTHR43453">
    <property type="entry name" value="RRNA METHYLASE-LIKE"/>
    <property type="match status" value="1"/>
</dbReference>
<dbReference type="GO" id="GO:0000049">
    <property type="term" value="F:tRNA binding"/>
    <property type="evidence" value="ECO:0007669"/>
    <property type="project" value="UniProtKB-UniRule"/>
</dbReference>
<gene>
    <name evidence="4" type="primary">trmH</name>
    <name evidence="6" type="ORF">CYPRO_1615</name>
</gene>
<evidence type="ECO:0000256" key="1">
    <source>
        <dbReference type="ARBA" id="ARBA00022555"/>
    </source>
</evidence>
<dbReference type="Pfam" id="PF00588">
    <property type="entry name" value="SpoU_methylase"/>
    <property type="match status" value="1"/>
</dbReference>
<dbReference type="EMBL" id="CP027806">
    <property type="protein sequence ID" value="AXJ00866.1"/>
    <property type="molecule type" value="Genomic_DNA"/>
</dbReference>
<feature type="domain" description="tRNA/rRNA methyltransferase SpoU type" evidence="5">
    <location>
        <begin position="49"/>
        <end position="191"/>
    </location>
</feature>
<keyword evidence="4" id="KW-0694">RNA-binding</keyword>
<dbReference type="InterPro" id="IPR033671">
    <property type="entry name" value="TrmH"/>
</dbReference>
<evidence type="ECO:0000256" key="4">
    <source>
        <dbReference type="HAMAP-Rule" id="MF_02060"/>
    </source>
</evidence>
<dbReference type="CDD" id="cd18092">
    <property type="entry name" value="SpoU-like_TrmH"/>
    <property type="match status" value="1"/>
</dbReference>
<dbReference type="Gene3D" id="3.40.1280.10">
    <property type="match status" value="1"/>
</dbReference>
<dbReference type="HAMAP" id="MF_02060">
    <property type="entry name" value="tRNA_methyltr_TrmH"/>
    <property type="match status" value="1"/>
</dbReference>
<accession>A0A345UK64</accession>
<keyword evidence="2 4" id="KW-0489">Methyltransferase</keyword>
<dbReference type="InterPro" id="IPR001537">
    <property type="entry name" value="SpoU_MeTrfase"/>
</dbReference>
<proteinExistence type="inferred from homology"/>
<keyword evidence="1 4" id="KW-0820">tRNA-binding</keyword>
<comment type="similarity">
    <text evidence="4">Belongs to the class IV-like SAM-binding methyltransferase superfamily. RNA methyltransferase TrmH family.</text>
</comment>
<dbReference type="OrthoDB" id="9794400at2"/>
<dbReference type="GO" id="GO:0002938">
    <property type="term" value="P:tRNA guanine ribose methylation"/>
    <property type="evidence" value="ECO:0007669"/>
    <property type="project" value="UniProtKB-UniRule"/>
</dbReference>
<reference evidence="6 7" key="1">
    <citation type="submission" date="2018-03" db="EMBL/GenBank/DDBJ databases">
        <title>Phenotypic and genomic properties of Cyclonatronum proteinivorum gen. nov., sp. nov., a haloalkaliphilic bacteroidete from soda lakes possessing Na+-translocating rhodopsin.</title>
        <authorList>
            <person name="Toshchakov S.V."/>
            <person name="Korzhenkov A."/>
            <person name="Samarov N.I."/>
            <person name="Kublanov I.V."/>
            <person name="Muntyan M.S."/>
            <person name="Sorokin D.Y."/>
        </authorList>
    </citation>
    <scope>NUCLEOTIDE SEQUENCE [LARGE SCALE GENOMIC DNA]</scope>
    <source>
        <strain evidence="6 7">Omega</strain>
    </source>
</reference>
<dbReference type="PANTHER" id="PTHR43453:SF3">
    <property type="entry name" value="TRNA_RRNA METHYLTRANSFERASE SPOU TYPE DOMAIN-CONTAINING PROTEIN"/>
    <property type="match status" value="1"/>
</dbReference>